<name>A0A6C0KZ16_9ZZZZ</name>
<organism evidence="2">
    <name type="scientific">viral metagenome</name>
    <dbReference type="NCBI Taxonomy" id="1070528"/>
    <lineage>
        <taxon>unclassified sequences</taxon>
        <taxon>metagenomes</taxon>
        <taxon>organismal metagenomes</taxon>
    </lineage>
</organism>
<dbReference type="EMBL" id="MN741026">
    <property type="protein sequence ID" value="QHU23232.1"/>
    <property type="molecule type" value="Genomic_DNA"/>
</dbReference>
<dbReference type="Pfam" id="PF02822">
    <property type="entry name" value="Antistasin"/>
    <property type="match status" value="1"/>
</dbReference>
<dbReference type="SUPFAM" id="SSF57262">
    <property type="entry name" value="Leech antihemostatic proteins"/>
    <property type="match status" value="1"/>
</dbReference>
<dbReference type="Gene3D" id="2.10.22.10">
    <property type="entry name" value="Antistasin, domain 1"/>
    <property type="match status" value="1"/>
</dbReference>
<dbReference type="InterPro" id="IPR011061">
    <property type="entry name" value="Hirudin/antistatin"/>
</dbReference>
<reference evidence="2" key="1">
    <citation type="journal article" date="2020" name="Nature">
        <title>Giant virus diversity and host interactions through global metagenomics.</title>
        <authorList>
            <person name="Schulz F."/>
            <person name="Roux S."/>
            <person name="Paez-Espino D."/>
            <person name="Jungbluth S."/>
            <person name="Walsh D.A."/>
            <person name="Denef V.J."/>
            <person name="McMahon K.D."/>
            <person name="Konstantinidis K.T."/>
            <person name="Eloe-Fadrosh E.A."/>
            <person name="Kyrpides N.C."/>
            <person name="Woyke T."/>
        </authorList>
    </citation>
    <scope>NUCLEOTIDE SEQUENCE</scope>
    <source>
        <strain evidence="2">GVMAG-S-ERX555907-94</strain>
    </source>
</reference>
<dbReference type="AlphaFoldDB" id="A0A6C0KZ16"/>
<accession>A0A6C0KZ16</accession>
<feature type="domain" description="Antistasin-like" evidence="1">
    <location>
        <begin position="122"/>
        <end position="147"/>
    </location>
</feature>
<evidence type="ECO:0000313" key="2">
    <source>
        <dbReference type="EMBL" id="QHU23232.1"/>
    </source>
</evidence>
<dbReference type="InterPro" id="IPR004094">
    <property type="entry name" value="Antistasin-like"/>
</dbReference>
<sequence length="356" mass="39839">MIRKLLSFLINIQYVLSQTCIIDQGFSWCETSNKCVNPNLEPCLPITKDCVLCLIQEGLQSCGTGCSVDMITNIQNEGFMGTDENGCADNDHSTWCPSLNRCINPFIDDCRDLQPEKHDDLCHSISCSMYCPFGFKQDHYGCDICFCSTRLLNTCKIPQSNCVGNICPKITEITHCTEGGIQSYTTYQLSLIINDYDPSNPKNIYALFGDSERESGISMVIPPSYQSDSGVFNSHLGGISDEMLMFSPTSEYDSWLTIGIINGDLEHRLSSVGFDFNDWSETRGLEITNGAIFLLNPNELIVDHNEYIIAQLTLPSDKEKEVVVNVQGEYILQEDSAWAERNIIFSIKPPVHNNAH</sequence>
<dbReference type="PROSITE" id="PS51252">
    <property type="entry name" value="ANTISTASIN"/>
    <property type="match status" value="1"/>
</dbReference>
<dbReference type="GO" id="GO:0004867">
    <property type="term" value="F:serine-type endopeptidase inhibitor activity"/>
    <property type="evidence" value="ECO:0007669"/>
    <property type="project" value="InterPro"/>
</dbReference>
<proteinExistence type="predicted"/>
<evidence type="ECO:0000259" key="1">
    <source>
        <dbReference type="PROSITE" id="PS51252"/>
    </source>
</evidence>
<protein>
    <recommendedName>
        <fullName evidence="1">Antistasin-like domain-containing protein</fullName>
    </recommendedName>
</protein>